<feature type="domain" description="BHLH" evidence="8">
    <location>
        <begin position="286"/>
        <end position="335"/>
    </location>
</feature>
<protein>
    <recommendedName>
        <fullName evidence="8">BHLH domain-containing protein</fullName>
    </recommendedName>
</protein>
<evidence type="ECO:0000256" key="3">
    <source>
        <dbReference type="ARBA" id="ARBA00023125"/>
    </source>
</evidence>
<feature type="signal peptide" evidence="7">
    <location>
        <begin position="1"/>
        <end position="16"/>
    </location>
</feature>
<dbReference type="AlphaFoldDB" id="A0A978UQP4"/>
<dbReference type="SMART" id="SM00353">
    <property type="entry name" value="HLH"/>
    <property type="match status" value="1"/>
</dbReference>
<evidence type="ECO:0000256" key="2">
    <source>
        <dbReference type="ARBA" id="ARBA00023015"/>
    </source>
</evidence>
<dbReference type="Pfam" id="PF00010">
    <property type="entry name" value="HLH"/>
    <property type="match status" value="1"/>
</dbReference>
<evidence type="ECO:0000256" key="6">
    <source>
        <dbReference type="SAM" id="MobiDB-lite"/>
    </source>
</evidence>
<dbReference type="CDD" id="cd11393">
    <property type="entry name" value="bHLH_AtbHLH_like"/>
    <property type="match status" value="1"/>
</dbReference>
<dbReference type="PROSITE" id="PS50888">
    <property type="entry name" value="BHLH"/>
    <property type="match status" value="1"/>
</dbReference>
<keyword evidence="2" id="KW-0805">Transcription regulation</keyword>
<proteinExistence type="predicted"/>
<evidence type="ECO:0000256" key="5">
    <source>
        <dbReference type="ARBA" id="ARBA00023242"/>
    </source>
</evidence>
<keyword evidence="5" id="KW-0539">Nucleus</keyword>
<evidence type="ECO:0000256" key="4">
    <source>
        <dbReference type="ARBA" id="ARBA00023163"/>
    </source>
</evidence>
<dbReference type="PANTHER" id="PTHR16223">
    <property type="entry name" value="TRANSCRIPTION FACTOR BHLH83-RELATED"/>
    <property type="match status" value="1"/>
</dbReference>
<evidence type="ECO:0000256" key="1">
    <source>
        <dbReference type="ARBA" id="ARBA00004123"/>
    </source>
</evidence>
<reference evidence="9" key="1">
    <citation type="journal article" date="2021" name="Front. Plant Sci.">
        <title>Chromosome-Scale Genome Assembly for Chinese Sour Jujube and Insights Into Its Genome Evolution and Domestication Signature.</title>
        <authorList>
            <person name="Shen L.-Y."/>
            <person name="Luo H."/>
            <person name="Wang X.-L."/>
            <person name="Wang X.-M."/>
            <person name="Qiu X.-J."/>
            <person name="Liu H."/>
            <person name="Zhou S.-S."/>
            <person name="Jia K.-H."/>
            <person name="Nie S."/>
            <person name="Bao Y.-T."/>
            <person name="Zhang R.-G."/>
            <person name="Yun Q.-Z."/>
            <person name="Chai Y.-H."/>
            <person name="Lu J.-Y."/>
            <person name="Li Y."/>
            <person name="Zhao S.-W."/>
            <person name="Mao J.-F."/>
            <person name="Jia S.-G."/>
            <person name="Mao Y.-M."/>
        </authorList>
    </citation>
    <scope>NUCLEOTIDE SEQUENCE</scope>
    <source>
        <strain evidence="9">AT0</strain>
        <tissue evidence="9">Leaf</tissue>
    </source>
</reference>
<dbReference type="InterPro" id="IPR045239">
    <property type="entry name" value="bHLH95_bHLH"/>
</dbReference>
<evidence type="ECO:0000313" key="9">
    <source>
        <dbReference type="EMBL" id="KAH7517194.1"/>
    </source>
</evidence>
<dbReference type="Gene3D" id="4.10.280.10">
    <property type="entry name" value="Helix-loop-helix DNA-binding domain"/>
    <property type="match status" value="1"/>
</dbReference>
<gene>
    <name evidence="9" type="ORF">FEM48_Zijuj09G0036700</name>
</gene>
<dbReference type="Proteomes" id="UP000813462">
    <property type="component" value="Unassembled WGS sequence"/>
</dbReference>
<dbReference type="GO" id="GO:0000981">
    <property type="term" value="F:DNA-binding transcription factor activity, RNA polymerase II-specific"/>
    <property type="evidence" value="ECO:0007669"/>
    <property type="project" value="TreeGrafter"/>
</dbReference>
<dbReference type="InterPro" id="IPR045843">
    <property type="entry name" value="IND-like"/>
</dbReference>
<keyword evidence="3" id="KW-0238">DNA-binding</keyword>
<dbReference type="InterPro" id="IPR011598">
    <property type="entry name" value="bHLH_dom"/>
</dbReference>
<dbReference type="SUPFAM" id="SSF47459">
    <property type="entry name" value="HLH, helix-loop-helix DNA-binding domain"/>
    <property type="match status" value="1"/>
</dbReference>
<keyword evidence="4" id="KW-0804">Transcription</keyword>
<evidence type="ECO:0000259" key="8">
    <source>
        <dbReference type="PROSITE" id="PS50888"/>
    </source>
</evidence>
<sequence>MTLLLISICVSLCGNGVRRPRNENNAQCLGKEGAKRDLRGKLDQRIYSLDALDDGFTLVRLGLALSKLNKCVVQIKLRPLKVEEVSALVTMEGQSNQDNFMHLMSLNLGGFNVANEVQNVPGHDSKHVPMAAGSGWNRTDALNIPWWIQNPEAAHDYVKFNAESSSFLSRASSENVLESLHFPVGGTNAFHAVAVNDKLELSCAPKSTDASIDVDALKTKFLRSHDEELENKPTIKKHEIHAENPSSWTQKSNVDSYNNVSQDEPRARVAASGFMSQQQRNTISKDSKDKATLTDRHRRVKIAERVNALQELLPHSAEGGQAAVLDDVIDYIKYLQLQIKDLSKRRLGGEAATEPIIFLEGYGHYVCNQQMLSEPLEEMMGKLLAENPLAAIQLLEMKGVLLMPMDFAEGLH</sequence>
<keyword evidence="7" id="KW-0732">Signal</keyword>
<feature type="region of interest" description="Disordered" evidence="6">
    <location>
        <begin position="271"/>
        <end position="293"/>
    </location>
</feature>
<feature type="compositionally biased region" description="Polar residues" evidence="6">
    <location>
        <begin position="244"/>
        <end position="259"/>
    </location>
</feature>
<comment type="subcellular location">
    <subcellularLocation>
        <location evidence="1">Nucleus</location>
    </subcellularLocation>
</comment>
<feature type="region of interest" description="Disordered" evidence="6">
    <location>
        <begin position="240"/>
        <end position="259"/>
    </location>
</feature>
<comment type="caution">
    <text evidence="9">The sequence shown here is derived from an EMBL/GenBank/DDBJ whole genome shotgun (WGS) entry which is preliminary data.</text>
</comment>
<organism evidence="9 10">
    <name type="scientific">Ziziphus jujuba var. spinosa</name>
    <dbReference type="NCBI Taxonomy" id="714518"/>
    <lineage>
        <taxon>Eukaryota</taxon>
        <taxon>Viridiplantae</taxon>
        <taxon>Streptophyta</taxon>
        <taxon>Embryophyta</taxon>
        <taxon>Tracheophyta</taxon>
        <taxon>Spermatophyta</taxon>
        <taxon>Magnoliopsida</taxon>
        <taxon>eudicotyledons</taxon>
        <taxon>Gunneridae</taxon>
        <taxon>Pentapetalae</taxon>
        <taxon>rosids</taxon>
        <taxon>fabids</taxon>
        <taxon>Rosales</taxon>
        <taxon>Rhamnaceae</taxon>
        <taxon>Paliureae</taxon>
        <taxon>Ziziphus</taxon>
    </lineage>
</organism>
<dbReference type="InterPro" id="IPR036638">
    <property type="entry name" value="HLH_DNA-bd_sf"/>
</dbReference>
<name>A0A978UQP4_ZIZJJ</name>
<dbReference type="EMBL" id="JAEACU010000009">
    <property type="protein sequence ID" value="KAH7517194.1"/>
    <property type="molecule type" value="Genomic_DNA"/>
</dbReference>
<accession>A0A978UQP4</accession>
<dbReference type="GO" id="GO:0046983">
    <property type="term" value="F:protein dimerization activity"/>
    <property type="evidence" value="ECO:0007669"/>
    <property type="project" value="InterPro"/>
</dbReference>
<evidence type="ECO:0000313" key="10">
    <source>
        <dbReference type="Proteomes" id="UP000813462"/>
    </source>
</evidence>
<dbReference type="GO" id="GO:0000978">
    <property type="term" value="F:RNA polymerase II cis-regulatory region sequence-specific DNA binding"/>
    <property type="evidence" value="ECO:0007669"/>
    <property type="project" value="TreeGrafter"/>
</dbReference>
<feature type="chain" id="PRO_5037846398" description="BHLH domain-containing protein" evidence="7">
    <location>
        <begin position="17"/>
        <end position="412"/>
    </location>
</feature>
<feature type="compositionally biased region" description="Basic and acidic residues" evidence="6">
    <location>
        <begin position="283"/>
        <end position="293"/>
    </location>
</feature>
<dbReference type="GO" id="GO:0005634">
    <property type="term" value="C:nucleus"/>
    <property type="evidence" value="ECO:0007669"/>
    <property type="project" value="UniProtKB-SubCell"/>
</dbReference>
<evidence type="ECO:0000256" key="7">
    <source>
        <dbReference type="SAM" id="SignalP"/>
    </source>
</evidence>
<dbReference type="PANTHER" id="PTHR16223:SF109">
    <property type="entry name" value="BHLH DOMAIN-CONTAINING PROTEIN"/>
    <property type="match status" value="1"/>
</dbReference>